<organism evidence="6 7">
    <name type="scientific">Metallococcus carri</name>
    <dbReference type="NCBI Taxonomy" id="1656884"/>
    <lineage>
        <taxon>Bacteria</taxon>
        <taxon>Bacillati</taxon>
        <taxon>Actinomycetota</taxon>
        <taxon>Actinomycetes</taxon>
        <taxon>Micrococcales</taxon>
        <taxon>Dermacoccaceae</taxon>
        <taxon>Metallococcus</taxon>
    </lineage>
</organism>
<evidence type="ECO:0000256" key="2">
    <source>
        <dbReference type="SAM" id="Phobius"/>
    </source>
</evidence>
<dbReference type="RefSeq" id="WP_166192239.1">
    <property type="nucleotide sequence ID" value="NZ_JAAOIV010000001.1"/>
</dbReference>
<feature type="domain" description="Predicted membrane protein YciQ-like C-terminal" evidence="5">
    <location>
        <begin position="306"/>
        <end position="537"/>
    </location>
</feature>
<evidence type="ECO:0000256" key="1">
    <source>
        <dbReference type="SAM" id="MobiDB-lite"/>
    </source>
</evidence>
<dbReference type="AlphaFoldDB" id="A0A967EG15"/>
<gene>
    <name evidence="6" type="ORF">G9U51_01880</name>
</gene>
<protein>
    <submittedName>
        <fullName evidence="6">DUF2207 domain-containing protein</fullName>
    </submittedName>
</protein>
<feature type="compositionally biased region" description="Gly residues" evidence="1">
    <location>
        <begin position="588"/>
        <end position="611"/>
    </location>
</feature>
<feature type="signal peptide" evidence="3">
    <location>
        <begin position="1"/>
        <end position="26"/>
    </location>
</feature>
<name>A0A967EG15_9MICO</name>
<keyword evidence="2" id="KW-0472">Membrane</keyword>
<evidence type="ECO:0000313" key="6">
    <source>
        <dbReference type="EMBL" id="NHN54528.1"/>
    </source>
</evidence>
<keyword evidence="7" id="KW-1185">Reference proteome</keyword>
<keyword evidence="2" id="KW-0812">Transmembrane</keyword>
<keyword evidence="2" id="KW-1133">Transmembrane helix</keyword>
<dbReference type="Pfam" id="PF09972">
    <property type="entry name" value="DUF2207"/>
    <property type="match status" value="1"/>
</dbReference>
<sequence length="611" mass="64171">MRRLIAASGALLILLFTLLPAPLARAAGGDRINDFTATYAVQADGSVRVSERLVYQFDSSERHGIQRKIVTAQGFKNETDRHRAYQMSAVSASSPSGAPAQVSQIDDGEYTTLRIGDPNRTVSGTQTYEVNYTLAHVVNPQGSTVELNWNVLGLQTSVPTDRARVTVTGPAAISRTTCYQGSYGSKETCTSSPGQEATFSATNLGPNQGMTVVAAFPAKVFTDTSFDLRSGGINVSPAEAAKGTLLPISWGVGIGAPVLAAVVMGLLVFAKGRDRKFADVTPGLTAAPGQSAATTTGGSDVVAVQFQPPAGVTPALMGTVLNEGSRNIDVSATIVDLAVRGFLRMRELPGSGLLSKSDWELTALEPPRDQRLLPYEQTLLQSLFRDGSPVRLSDLRNTFASRLKLVRGQLDGEARARDWFVGDPKTRKGCATGCGVALFVPAFVVGFFGLVGMQAWWLIGIPLGLVLAGIIVILLGRRLPARTPTGAAVRTQSLGFAEYLKTAEQYQLKFEEAERIFSRYMPYAVVLGIATQWAATFERVAQAAAAAGQPISMPVWYIGMTPNFAGIGTGLDGFNTSAATSMSSTPGSSGGSGFSGGFSGGGGGGGGTSSW</sequence>
<dbReference type="Proteomes" id="UP000744769">
    <property type="component" value="Unassembled WGS sequence"/>
</dbReference>
<dbReference type="InterPro" id="IPR018702">
    <property type="entry name" value="DUF2207"/>
</dbReference>
<dbReference type="EMBL" id="JAAOIV010000001">
    <property type="protein sequence ID" value="NHN54528.1"/>
    <property type="molecule type" value="Genomic_DNA"/>
</dbReference>
<feature type="region of interest" description="Disordered" evidence="1">
    <location>
        <begin position="579"/>
        <end position="611"/>
    </location>
</feature>
<accession>A0A967EG15</accession>
<evidence type="ECO:0000259" key="5">
    <source>
        <dbReference type="Pfam" id="PF20990"/>
    </source>
</evidence>
<feature type="transmembrane region" description="Helical" evidence="2">
    <location>
        <begin position="430"/>
        <end position="450"/>
    </location>
</feature>
<feature type="transmembrane region" description="Helical" evidence="2">
    <location>
        <begin position="456"/>
        <end position="475"/>
    </location>
</feature>
<feature type="chain" id="PRO_5037447520" evidence="3">
    <location>
        <begin position="27"/>
        <end position="611"/>
    </location>
</feature>
<feature type="transmembrane region" description="Helical" evidence="2">
    <location>
        <begin position="248"/>
        <end position="269"/>
    </location>
</feature>
<evidence type="ECO:0000256" key="3">
    <source>
        <dbReference type="SAM" id="SignalP"/>
    </source>
</evidence>
<evidence type="ECO:0000313" key="7">
    <source>
        <dbReference type="Proteomes" id="UP000744769"/>
    </source>
</evidence>
<evidence type="ECO:0000259" key="4">
    <source>
        <dbReference type="Pfam" id="PF09972"/>
    </source>
</evidence>
<comment type="caution">
    <text evidence="6">The sequence shown here is derived from an EMBL/GenBank/DDBJ whole genome shotgun (WGS) entry which is preliminary data.</text>
</comment>
<dbReference type="InterPro" id="IPR048389">
    <property type="entry name" value="YciQ-like_C"/>
</dbReference>
<proteinExistence type="predicted"/>
<reference evidence="6" key="1">
    <citation type="submission" date="2020-03" db="EMBL/GenBank/DDBJ databases">
        <title>Draft sequencing of Calidifontibacter sp. DB0510.</title>
        <authorList>
            <person name="Kim D.-U."/>
        </authorList>
    </citation>
    <scope>NUCLEOTIDE SEQUENCE</scope>
    <source>
        <strain evidence="6">DB0510</strain>
    </source>
</reference>
<feature type="domain" description="DUF2207" evidence="4">
    <location>
        <begin position="31"/>
        <end position="216"/>
    </location>
</feature>
<dbReference type="Pfam" id="PF20990">
    <property type="entry name" value="DUF2207_C"/>
    <property type="match status" value="1"/>
</dbReference>
<keyword evidence="3" id="KW-0732">Signal</keyword>